<dbReference type="OrthoDB" id="9767864at2"/>
<feature type="domain" description="Tail sheath protein Gp18-like" evidence="4">
    <location>
        <begin position="27"/>
        <end position="88"/>
    </location>
</feature>
<accession>A0A1Z9Z2Q9</accession>
<evidence type="ECO:0000259" key="4">
    <source>
        <dbReference type="Pfam" id="PF22671"/>
    </source>
</evidence>
<feature type="domain" description="Tail sheath protein C-terminal" evidence="3">
    <location>
        <begin position="276"/>
        <end position="377"/>
    </location>
</feature>
<evidence type="ECO:0000259" key="2">
    <source>
        <dbReference type="Pfam" id="PF04984"/>
    </source>
</evidence>
<evidence type="ECO:0000259" key="3">
    <source>
        <dbReference type="Pfam" id="PF17482"/>
    </source>
</evidence>
<dbReference type="InterPro" id="IPR054564">
    <property type="entry name" value="Gp18_domIII_N"/>
</dbReference>
<dbReference type="Pfam" id="PF22671">
    <property type="entry name" value="Gp18_domIII_N"/>
    <property type="match status" value="1"/>
</dbReference>
<organism evidence="5 6">
    <name type="scientific">Acinetobacter populi</name>
    <dbReference type="NCBI Taxonomy" id="1582270"/>
    <lineage>
        <taxon>Bacteria</taxon>
        <taxon>Pseudomonadati</taxon>
        <taxon>Pseudomonadota</taxon>
        <taxon>Gammaproteobacteria</taxon>
        <taxon>Moraxellales</taxon>
        <taxon>Moraxellaceae</taxon>
        <taxon>Acinetobacter</taxon>
    </lineage>
</organism>
<evidence type="ECO:0000313" key="5">
    <source>
        <dbReference type="EMBL" id="OUY08712.1"/>
    </source>
</evidence>
<evidence type="ECO:0000256" key="1">
    <source>
        <dbReference type="ARBA" id="ARBA00008005"/>
    </source>
</evidence>
<reference evidence="5 6" key="1">
    <citation type="submission" date="2017-05" db="EMBL/GenBank/DDBJ databases">
        <title>Acinetobacter populi ANC 5415 (= PBJ7), whole genome shotgun sequencing project.</title>
        <authorList>
            <person name="Nemec A."/>
            <person name="Radolfova-Krizova L."/>
        </authorList>
    </citation>
    <scope>NUCLEOTIDE SEQUENCE [LARGE SCALE GENOMIC DNA]</scope>
    <source>
        <strain evidence="5 6">PBJ7</strain>
    </source>
</reference>
<dbReference type="RefSeq" id="WP_087619375.1">
    <property type="nucleotide sequence ID" value="NZ_NEXX01000001.1"/>
</dbReference>
<keyword evidence="6" id="KW-1185">Reference proteome</keyword>
<protein>
    <submittedName>
        <fullName evidence="5">Phage tail protein</fullName>
    </submittedName>
</protein>
<dbReference type="InterPro" id="IPR035089">
    <property type="entry name" value="Phage_sheath_subtilisin"/>
</dbReference>
<dbReference type="InterPro" id="IPR020287">
    <property type="entry name" value="Tail_sheath_C"/>
</dbReference>
<feature type="domain" description="Tail sheath protein subtilisin-like" evidence="2">
    <location>
        <begin position="109"/>
        <end position="275"/>
    </location>
</feature>
<dbReference type="PANTHER" id="PTHR35861">
    <property type="match status" value="1"/>
</dbReference>
<dbReference type="Proteomes" id="UP000196536">
    <property type="component" value="Unassembled WGS sequence"/>
</dbReference>
<sequence length="391" mass="42529">MSLDQFHHGVRVVEVNEGTRPIRTIATSIIGLVATAPLADATVFPLNTPVLLTNPQSYIGKAGATGTLKSALEDITAQANPMVVVVRVEQKADAAEQSAAAIGTVNEDGKYTGLQALLTAQNSLKVKPRILGAPGLDTPAVAVALVTLAKKLRAFAYVEAHDCTTKEQAAAYRETFAAREIMVIHQRPLVFDTTTAANQDRSPVGFALGLRAYIDNSIGWHKTLSNVAINNILGLKYDLFWDLQDPDTDVGYLNSNEITAIIQSDGFRFWGNRTCSDDSLFAFENYTRTAQVLADTIAEAHMWAVDKPMHASLVNDIIEGVNAKFRKLKSGGYIIDAEAYYDPEQNSTETLKAGKLRISYDYTPVPPLEDLGFIQKITDSYLADFASQITA</sequence>
<dbReference type="EMBL" id="NEXX01000001">
    <property type="protein sequence ID" value="OUY08712.1"/>
    <property type="molecule type" value="Genomic_DNA"/>
</dbReference>
<dbReference type="InterPro" id="IPR052042">
    <property type="entry name" value="Tail_sheath_structural"/>
</dbReference>
<comment type="caution">
    <text evidence="5">The sequence shown here is derived from an EMBL/GenBank/DDBJ whole genome shotgun (WGS) entry which is preliminary data.</text>
</comment>
<comment type="similarity">
    <text evidence="1">Belongs to the myoviridae tail sheath protein family.</text>
</comment>
<dbReference type="Pfam" id="PF04984">
    <property type="entry name" value="Phage_sheath_1"/>
    <property type="match status" value="1"/>
</dbReference>
<dbReference type="PANTHER" id="PTHR35861:SF1">
    <property type="entry name" value="PHAGE TAIL SHEATH PROTEIN"/>
    <property type="match status" value="1"/>
</dbReference>
<dbReference type="Pfam" id="PF17482">
    <property type="entry name" value="Phage_sheath_1C"/>
    <property type="match status" value="1"/>
</dbReference>
<proteinExistence type="inferred from homology"/>
<dbReference type="AlphaFoldDB" id="A0A1Z9Z2Q9"/>
<gene>
    <name evidence="5" type="ORF">CAP51_03615</name>
</gene>
<evidence type="ECO:0000313" key="6">
    <source>
        <dbReference type="Proteomes" id="UP000196536"/>
    </source>
</evidence>
<name>A0A1Z9Z2Q9_9GAMM</name>